<evidence type="ECO:0000256" key="1">
    <source>
        <dbReference type="SAM" id="SignalP"/>
    </source>
</evidence>
<dbReference type="EMBL" id="CP119311">
    <property type="protein sequence ID" value="WEK36937.1"/>
    <property type="molecule type" value="Genomic_DNA"/>
</dbReference>
<sequence length="138" mass="16104">MKKNLLLSLGALLALFVASTAGAQDLAPNQNPQYMFSQQKYIRMMDSINTWHGTTPQETYKAIDFLADKREARELRKASRRELRLERARYGGWNNNDYYNNSGFYGYYGGYRRPWNNYGWNNAIPFAAGIGLGSWWWR</sequence>
<gene>
    <name evidence="2" type="ORF">P0Y53_05430</name>
</gene>
<organism evidence="2 3">
    <name type="scientific">Candidatus Pseudobacter hemicellulosilyticus</name>
    <dbReference type="NCBI Taxonomy" id="3121375"/>
    <lineage>
        <taxon>Bacteria</taxon>
        <taxon>Pseudomonadati</taxon>
        <taxon>Bacteroidota</taxon>
        <taxon>Chitinophagia</taxon>
        <taxon>Chitinophagales</taxon>
        <taxon>Chitinophagaceae</taxon>
        <taxon>Pseudobacter</taxon>
    </lineage>
</organism>
<reference evidence="2" key="1">
    <citation type="submission" date="2023-03" db="EMBL/GenBank/DDBJ databases">
        <title>Andean soil-derived lignocellulolytic bacterial consortium as a source of novel taxa and putative plastic-active enzymes.</title>
        <authorList>
            <person name="Diaz-Garcia L."/>
            <person name="Chuvochina M."/>
            <person name="Feuerriegel G."/>
            <person name="Bunk B."/>
            <person name="Sproer C."/>
            <person name="Streit W.R."/>
            <person name="Rodriguez L.M."/>
            <person name="Overmann J."/>
            <person name="Jimenez D.J."/>
        </authorList>
    </citation>
    <scope>NUCLEOTIDE SEQUENCE</scope>
    <source>
        <strain evidence="2">MAG 7</strain>
    </source>
</reference>
<feature type="chain" id="PRO_5042545568" evidence="1">
    <location>
        <begin position="24"/>
        <end position="138"/>
    </location>
</feature>
<evidence type="ECO:0000313" key="2">
    <source>
        <dbReference type="EMBL" id="WEK36937.1"/>
    </source>
</evidence>
<proteinExistence type="predicted"/>
<protein>
    <submittedName>
        <fullName evidence="2">Uncharacterized protein</fullName>
    </submittedName>
</protein>
<feature type="signal peptide" evidence="1">
    <location>
        <begin position="1"/>
        <end position="23"/>
    </location>
</feature>
<keyword evidence="1" id="KW-0732">Signal</keyword>
<evidence type="ECO:0000313" key="3">
    <source>
        <dbReference type="Proteomes" id="UP001220610"/>
    </source>
</evidence>
<accession>A0AAJ6BI57</accession>
<dbReference type="Proteomes" id="UP001220610">
    <property type="component" value="Chromosome"/>
</dbReference>
<name>A0AAJ6BI57_9BACT</name>
<dbReference type="AlphaFoldDB" id="A0AAJ6BI57"/>